<feature type="domain" description="Transposase IS66 central" evidence="3">
    <location>
        <begin position="220"/>
        <end position="505"/>
    </location>
</feature>
<dbReference type="PANTHER" id="PTHR33678:SF1">
    <property type="entry name" value="BLL1576 PROTEIN"/>
    <property type="match status" value="1"/>
</dbReference>
<evidence type="ECO:0000313" key="7">
    <source>
        <dbReference type="EMBL" id="QFT28409.1"/>
    </source>
</evidence>
<protein>
    <submittedName>
        <fullName evidence="7">Transposase IS66 family protein</fullName>
    </submittedName>
</protein>
<organism evidence="7 8">
    <name type="scientific">Vibrio aquimaris</name>
    <dbReference type="NCBI Taxonomy" id="2587862"/>
    <lineage>
        <taxon>Bacteria</taxon>
        <taxon>Pseudomonadati</taxon>
        <taxon>Pseudomonadota</taxon>
        <taxon>Gammaproteobacteria</taxon>
        <taxon>Vibrionales</taxon>
        <taxon>Vibrionaceae</taxon>
        <taxon>Vibrio</taxon>
    </lineage>
</organism>
<dbReference type="Pfam" id="PF13007">
    <property type="entry name" value="LZ_Tnp_IS66"/>
    <property type="match status" value="1"/>
</dbReference>
<dbReference type="InterPro" id="IPR052344">
    <property type="entry name" value="Transposase-related"/>
</dbReference>
<dbReference type="InterPro" id="IPR039552">
    <property type="entry name" value="IS66_C"/>
</dbReference>
<evidence type="ECO:0000259" key="6">
    <source>
        <dbReference type="Pfam" id="PF13817"/>
    </source>
</evidence>
<evidence type="ECO:0000259" key="4">
    <source>
        <dbReference type="Pfam" id="PF13005"/>
    </source>
</evidence>
<dbReference type="Pfam" id="PF13005">
    <property type="entry name" value="zf-IS66"/>
    <property type="match status" value="1"/>
</dbReference>
<dbReference type="EMBL" id="CP045351">
    <property type="protein sequence ID" value="QFT28409.1"/>
    <property type="molecule type" value="Genomic_DNA"/>
</dbReference>
<keyword evidence="8" id="KW-1185">Reference proteome</keyword>
<sequence>MGRAADQRGGRLKAFSEFDQLYLYPKPVDFRKSIDGLAYLVETTYPTAHHPDYFQELEALNAQLTLERDDAVTERDEFKQRYYQVLEALRLARHQRFGKSSEIDTGQGELFDIEEDSIELDSAAPQTSETSKTRRKPKRQRLPKDLPRVVIRHEAKTHCPDCGDTLHCIGEDRSEKLIFIPAKVEVEQHVRPKCVCRHCEQQGKPTVIHQAPIPATVFPKSIATPSLVAHMIVMKFQHGLPLTRVSSLLDSWHITLTIADWMMQASKVLEPVWAHLRQTMLQSSWLYADETPVNVIDSEKSKTYMWVYCSGNDGPAPPSYDADINNIVLYHHQLGRSGRHAVDFLDGYSGYLQVDGYRGYLDTKAILVGCWDHVRRKFIDAQKVQGSDEGGVRVALNYIKHLYRTEGLLKESKAIAKERYAQRQLTSKGTLDAFKIWLDKTAMRVPKQSALGKAIHYTLGQWPKLERYLDDGRLDIDNNRAERAIRPFVVGRKAWLFTKSERGARSSCVLYSLVETAKANSLQPSDYLTHCFERLAVAPDDLDSLMPWNMAL</sequence>
<feature type="region of interest" description="Disordered" evidence="2">
    <location>
        <begin position="117"/>
        <end position="145"/>
    </location>
</feature>
<keyword evidence="7" id="KW-0614">Plasmid</keyword>
<dbReference type="NCBIfam" id="NF033517">
    <property type="entry name" value="transpos_IS66"/>
    <property type="match status" value="1"/>
</dbReference>
<dbReference type="KEGG" id="vaq:FIV01_18605"/>
<dbReference type="PANTHER" id="PTHR33678">
    <property type="entry name" value="BLL1576 PROTEIN"/>
    <property type="match status" value="1"/>
</dbReference>
<evidence type="ECO:0000256" key="2">
    <source>
        <dbReference type="SAM" id="MobiDB-lite"/>
    </source>
</evidence>
<gene>
    <name evidence="7" type="ORF">FIV01_18605</name>
</gene>
<evidence type="ECO:0000259" key="5">
    <source>
        <dbReference type="Pfam" id="PF13007"/>
    </source>
</evidence>
<name>A0A5P9CQ79_9VIBR</name>
<accession>A0A5P9CQ79</accession>
<dbReference type="Pfam" id="PF13817">
    <property type="entry name" value="DDE_Tnp_IS66_C"/>
    <property type="match status" value="1"/>
</dbReference>
<feature type="domain" description="Transposase TnpC homeodomain" evidence="5">
    <location>
        <begin position="87"/>
        <end position="151"/>
    </location>
</feature>
<evidence type="ECO:0000259" key="3">
    <source>
        <dbReference type="Pfam" id="PF03050"/>
    </source>
</evidence>
<keyword evidence="1" id="KW-0175">Coiled coil</keyword>
<geneLocation type="plasmid" evidence="8">
    <name>pthaf100_a</name>
</geneLocation>
<reference evidence="7 8" key="1">
    <citation type="submission" date="2019-10" db="EMBL/GenBank/DDBJ databases">
        <title>Complete genome sequence of Vibrio sp. strain THAF100, isolated from non-filtered water from the water column of tank 6 of a marine aquarium containing stony-coral fragments. Water maintained at 26 degree C.</title>
        <authorList>
            <person name="Ruckert C."/>
            <person name="Franco A."/>
            <person name="Kalinowski J."/>
            <person name="Glaeser S."/>
        </authorList>
    </citation>
    <scope>NUCLEOTIDE SEQUENCE [LARGE SCALE GENOMIC DNA]</scope>
    <source>
        <strain evidence="7 8">THAF100</strain>
        <plasmid evidence="8">pthaf100_a</plasmid>
    </source>
</reference>
<proteinExistence type="predicted"/>
<evidence type="ECO:0000256" key="1">
    <source>
        <dbReference type="SAM" id="Coils"/>
    </source>
</evidence>
<dbReference type="AlphaFoldDB" id="A0A5P9CQ79"/>
<dbReference type="InterPro" id="IPR024463">
    <property type="entry name" value="Transposase_TnpC_homeodom"/>
</dbReference>
<dbReference type="InterPro" id="IPR024474">
    <property type="entry name" value="Znf_dom_IS66"/>
</dbReference>
<feature type="coiled-coil region" evidence="1">
    <location>
        <begin position="54"/>
        <end position="81"/>
    </location>
</feature>
<feature type="domain" description="Transposase IS66 zinc-finger binding" evidence="4">
    <location>
        <begin position="157"/>
        <end position="200"/>
    </location>
</feature>
<feature type="domain" description="Transposase IS66 C-terminal" evidence="6">
    <location>
        <begin position="512"/>
        <end position="548"/>
    </location>
</feature>
<dbReference type="Proteomes" id="UP000326936">
    <property type="component" value="Plasmid pTHAF100_a"/>
</dbReference>
<dbReference type="Pfam" id="PF03050">
    <property type="entry name" value="DDE_Tnp_IS66"/>
    <property type="match status" value="1"/>
</dbReference>
<evidence type="ECO:0000313" key="8">
    <source>
        <dbReference type="Proteomes" id="UP000326936"/>
    </source>
</evidence>
<dbReference type="InterPro" id="IPR004291">
    <property type="entry name" value="Transposase_IS66_central"/>
</dbReference>